<evidence type="ECO:0000313" key="5">
    <source>
        <dbReference type="Proteomes" id="UP000233551"/>
    </source>
</evidence>
<dbReference type="OrthoDB" id="1588050at2759"/>
<name>A0A218XQT5_PUNGR</name>
<dbReference type="Proteomes" id="UP000233551">
    <property type="component" value="Unassembled WGS sequence"/>
</dbReference>
<sequence>MEKKSYNSEARSPCYERILSSIRRSHVFRAIRRRALPGGPGTTPSSPPPPPPGTKILTITLAENGKKKDAPVHGNNGDQVAIIKPEKIAPATEPSEKTKARGQLEVPGASKKIEPEFSEEPSNEEKKSHGVNKLGRGSEHIENRVSKYIERVKLQLRTVSNVGGGAKAESAGKEKRDATLKTDDHFTNYLNRAKMKLRTTSSIGGGKAVPSK</sequence>
<dbReference type="PANTHER" id="PTHR36746">
    <property type="entry name" value="BNAC04G51760D PROTEIN"/>
    <property type="match status" value="1"/>
</dbReference>
<gene>
    <name evidence="2" type="ORF">CDL15_Pgr010200</name>
    <name evidence="3" type="ORF">CRG98_009081</name>
</gene>
<accession>A0A218XQT5</accession>
<evidence type="ECO:0000313" key="4">
    <source>
        <dbReference type="Proteomes" id="UP000197138"/>
    </source>
</evidence>
<dbReference type="PANTHER" id="PTHR36746:SF3">
    <property type="entry name" value="DUF4005 DOMAIN-CONTAINING PROTEIN"/>
    <property type="match status" value="1"/>
</dbReference>
<protein>
    <submittedName>
        <fullName evidence="2">Uncharacterized protein</fullName>
    </submittedName>
</protein>
<dbReference type="AlphaFoldDB" id="A0A218XQT5"/>
<dbReference type="EMBL" id="MTKT01000826">
    <property type="protein sequence ID" value="OWM87168.1"/>
    <property type="molecule type" value="Genomic_DNA"/>
</dbReference>
<proteinExistence type="predicted"/>
<feature type="region of interest" description="Disordered" evidence="1">
    <location>
        <begin position="32"/>
        <end position="141"/>
    </location>
</feature>
<comment type="caution">
    <text evidence="2">The sequence shown here is derived from an EMBL/GenBank/DDBJ whole genome shotgun (WGS) entry which is preliminary data.</text>
</comment>
<reference evidence="3 5" key="3">
    <citation type="submission" date="2017-11" db="EMBL/GenBank/DDBJ databases">
        <title>De-novo sequencing of pomegranate (Punica granatum L.) genome.</title>
        <authorList>
            <person name="Akparov Z."/>
            <person name="Amiraslanov A."/>
            <person name="Hajiyeva S."/>
            <person name="Abbasov M."/>
            <person name="Kaur K."/>
            <person name="Hamwieh A."/>
            <person name="Solovyev V."/>
            <person name="Salamov A."/>
            <person name="Braich B."/>
            <person name="Kosarev P."/>
            <person name="Mahmoud A."/>
            <person name="Hajiyev E."/>
            <person name="Babayeva S."/>
            <person name="Izzatullayeva V."/>
            <person name="Mammadov A."/>
            <person name="Mammadov A."/>
            <person name="Sharifova S."/>
            <person name="Ojaghi J."/>
            <person name="Eynullazada K."/>
            <person name="Bayramov B."/>
            <person name="Abdulazimova A."/>
            <person name="Shahmuradov I."/>
        </authorList>
    </citation>
    <scope>NUCLEOTIDE SEQUENCE [LARGE SCALE GENOMIC DNA]</scope>
    <source>
        <strain evidence="3">AG2017</strain>
        <strain evidence="5">cv. AG2017</strain>
        <tissue evidence="3">Leaf</tissue>
    </source>
</reference>
<evidence type="ECO:0000256" key="1">
    <source>
        <dbReference type="SAM" id="MobiDB-lite"/>
    </source>
</evidence>
<evidence type="ECO:0000313" key="2">
    <source>
        <dbReference type="EMBL" id="OWM87168.1"/>
    </source>
</evidence>
<dbReference type="Proteomes" id="UP000197138">
    <property type="component" value="Unassembled WGS sequence"/>
</dbReference>
<reference evidence="2" key="2">
    <citation type="submission" date="2017-06" db="EMBL/GenBank/DDBJ databases">
        <title>The pomegranate genome and the genomics of punicalagin biosynthesis.</title>
        <authorList>
            <person name="Xu C."/>
        </authorList>
    </citation>
    <scope>NUCLEOTIDE SEQUENCE [LARGE SCALE GENOMIC DNA]</scope>
    <source>
        <tissue evidence="2">Fresh leaf</tissue>
    </source>
</reference>
<reference evidence="4" key="1">
    <citation type="journal article" date="2017" name="Plant J.">
        <title>The pomegranate (Punica granatum L.) genome and the genomics of punicalagin biosynthesis.</title>
        <authorList>
            <person name="Qin G."/>
            <person name="Xu C."/>
            <person name="Ming R."/>
            <person name="Tang H."/>
            <person name="Guyot R."/>
            <person name="Kramer E.M."/>
            <person name="Hu Y."/>
            <person name="Yi X."/>
            <person name="Qi Y."/>
            <person name="Xu X."/>
            <person name="Gao Z."/>
            <person name="Pan H."/>
            <person name="Jian J."/>
            <person name="Tian Y."/>
            <person name="Yue Z."/>
            <person name="Xu Y."/>
        </authorList>
    </citation>
    <scope>NUCLEOTIDE SEQUENCE [LARGE SCALE GENOMIC DNA]</scope>
    <source>
        <strain evidence="4">cv. Dabenzi</strain>
    </source>
</reference>
<dbReference type="EMBL" id="PGOL01000438">
    <property type="protein sequence ID" value="PKI70576.1"/>
    <property type="molecule type" value="Genomic_DNA"/>
</dbReference>
<evidence type="ECO:0000313" key="3">
    <source>
        <dbReference type="EMBL" id="PKI70576.1"/>
    </source>
</evidence>
<keyword evidence="5" id="KW-1185">Reference proteome</keyword>
<organism evidence="2 4">
    <name type="scientific">Punica granatum</name>
    <name type="common">Pomegranate</name>
    <dbReference type="NCBI Taxonomy" id="22663"/>
    <lineage>
        <taxon>Eukaryota</taxon>
        <taxon>Viridiplantae</taxon>
        <taxon>Streptophyta</taxon>
        <taxon>Embryophyta</taxon>
        <taxon>Tracheophyta</taxon>
        <taxon>Spermatophyta</taxon>
        <taxon>Magnoliopsida</taxon>
        <taxon>eudicotyledons</taxon>
        <taxon>Gunneridae</taxon>
        <taxon>Pentapetalae</taxon>
        <taxon>rosids</taxon>
        <taxon>malvids</taxon>
        <taxon>Myrtales</taxon>
        <taxon>Lythraceae</taxon>
        <taxon>Punica</taxon>
    </lineage>
</organism>
<dbReference type="GeneID" id="116186987"/>